<proteinExistence type="predicted"/>
<dbReference type="RefSeq" id="XP_044561302.1">
    <property type="nucleotide sequence ID" value="XM_044707907.1"/>
</dbReference>
<gene>
    <name evidence="3" type="ORF">FDP41_004488</name>
</gene>
<dbReference type="VEuPathDB" id="AmoebaDB:FDP41_004488"/>
<organism evidence="3 4">
    <name type="scientific">Naegleria fowleri</name>
    <name type="common">Brain eating amoeba</name>
    <dbReference type="NCBI Taxonomy" id="5763"/>
    <lineage>
        <taxon>Eukaryota</taxon>
        <taxon>Discoba</taxon>
        <taxon>Heterolobosea</taxon>
        <taxon>Tetramitia</taxon>
        <taxon>Eutetramitia</taxon>
        <taxon>Vahlkampfiidae</taxon>
        <taxon>Naegleria</taxon>
    </lineage>
</organism>
<protein>
    <recommendedName>
        <fullName evidence="2">Peptidase C39-like domain-containing protein</fullName>
    </recommendedName>
</protein>
<reference evidence="3 4" key="1">
    <citation type="journal article" date="2019" name="Sci. Rep.">
        <title>Nanopore sequencing improves the draft genome of the human pathogenic amoeba Naegleria fowleri.</title>
        <authorList>
            <person name="Liechti N."/>
            <person name="Schurch N."/>
            <person name="Bruggmann R."/>
            <person name="Wittwer M."/>
        </authorList>
    </citation>
    <scope>NUCLEOTIDE SEQUENCE [LARGE SCALE GENOMIC DNA]</scope>
    <source>
        <strain evidence="3 4">ATCC 30894</strain>
    </source>
</reference>
<dbReference type="Proteomes" id="UP000444721">
    <property type="component" value="Unassembled WGS sequence"/>
</dbReference>
<dbReference type="Pfam" id="PF13529">
    <property type="entry name" value="Peptidase_C39_2"/>
    <property type="match status" value="1"/>
</dbReference>
<comment type="caution">
    <text evidence="3">The sequence shown here is derived from an EMBL/GenBank/DDBJ whole genome shotgun (WGS) entry which is preliminary data.</text>
</comment>
<dbReference type="EMBL" id="VFQX01000037">
    <property type="protein sequence ID" value="KAF0976589.1"/>
    <property type="molecule type" value="Genomic_DNA"/>
</dbReference>
<feature type="compositionally biased region" description="Polar residues" evidence="1">
    <location>
        <begin position="86"/>
        <end position="95"/>
    </location>
</feature>
<dbReference type="VEuPathDB" id="AmoebaDB:NfTy_083170"/>
<keyword evidence="4" id="KW-1185">Reference proteome</keyword>
<dbReference type="InterPro" id="IPR039564">
    <property type="entry name" value="Peptidase_C39-like"/>
</dbReference>
<dbReference type="AlphaFoldDB" id="A0A6A5BUK3"/>
<evidence type="ECO:0000259" key="2">
    <source>
        <dbReference type="Pfam" id="PF13529"/>
    </source>
</evidence>
<feature type="domain" description="Peptidase C39-like" evidence="2">
    <location>
        <begin position="22"/>
        <end position="78"/>
    </location>
</feature>
<dbReference type="VEuPathDB" id="AmoebaDB:NF0032670"/>
<accession>A0A6A5BUK3</accession>
<evidence type="ECO:0000313" key="4">
    <source>
        <dbReference type="Proteomes" id="UP000444721"/>
    </source>
</evidence>
<evidence type="ECO:0000313" key="3">
    <source>
        <dbReference type="EMBL" id="KAF0976589.1"/>
    </source>
</evidence>
<dbReference type="PANTHER" id="PTHR37806">
    <property type="entry name" value="LMO0724 PROTEIN"/>
    <property type="match status" value="1"/>
</dbReference>
<feature type="region of interest" description="Disordered" evidence="1">
    <location>
        <begin position="78"/>
        <end position="109"/>
    </location>
</feature>
<dbReference type="OrthoDB" id="18308at2759"/>
<dbReference type="Gene3D" id="3.90.70.10">
    <property type="entry name" value="Cysteine proteinases"/>
    <property type="match status" value="1"/>
</dbReference>
<dbReference type="PANTHER" id="PTHR37806:SF1">
    <property type="entry name" value="PEPTIDASE C39-LIKE DOMAIN-CONTAINING PROTEIN"/>
    <property type="match status" value="1"/>
</dbReference>
<sequence>MTHKNPSSSSSSILPSSFKLSNVPVINQYEIGLPTGCEATSLAQALQYLGLNVSPIQIATMLKKEPFMFQLPLPTSSLKSRDNDHPTSITNNNTSRSDDGGVVITDSHPTSITTTTMNDVWYGGNPKRAFVGNPFSAVEGMGVYDEPLIELVDHFFIPILKKLYSIHPYNGNVNNKGSINDGPKKVVKGVKRFLPPTLEWNSKNNALEKNHFQSILEYMYIHQVPVVIWCTLKMRESFHNSHETWMDYLNEEHCIEWKSPEHCVTLIGFENYNNSSENKSVEKNEKNDSSSLPSVVIVNDPDYGCEMRYDRKLFEKRFEEMGGMAFSFEFDECPLDQKKESLL</sequence>
<name>A0A6A5BUK3_NAEFO</name>
<dbReference type="GeneID" id="68111706"/>
<evidence type="ECO:0000256" key="1">
    <source>
        <dbReference type="SAM" id="MobiDB-lite"/>
    </source>
</evidence>